<dbReference type="Pfam" id="PF03514">
    <property type="entry name" value="GRAS"/>
    <property type="match status" value="1"/>
</dbReference>
<keyword evidence="2" id="KW-0804">Transcription</keyword>
<dbReference type="Proteomes" id="UP001187471">
    <property type="component" value="Unassembled WGS sequence"/>
</dbReference>
<comment type="caution">
    <text evidence="3">The sequence shown here is derived from an EMBL/GenBank/DDBJ whole genome shotgun (WGS) entry which is preliminary data.</text>
</comment>
<dbReference type="AlphaFoldDB" id="A0AA88QDU3"/>
<name>A0AA88QDU3_9ASTE</name>
<organism evidence="3 4">
    <name type="scientific">Escallonia rubra</name>
    <dbReference type="NCBI Taxonomy" id="112253"/>
    <lineage>
        <taxon>Eukaryota</taxon>
        <taxon>Viridiplantae</taxon>
        <taxon>Streptophyta</taxon>
        <taxon>Embryophyta</taxon>
        <taxon>Tracheophyta</taxon>
        <taxon>Spermatophyta</taxon>
        <taxon>Magnoliopsida</taxon>
        <taxon>eudicotyledons</taxon>
        <taxon>Gunneridae</taxon>
        <taxon>Pentapetalae</taxon>
        <taxon>asterids</taxon>
        <taxon>campanulids</taxon>
        <taxon>Escalloniales</taxon>
        <taxon>Escalloniaceae</taxon>
        <taxon>Escallonia</taxon>
    </lineage>
</organism>
<keyword evidence="4" id="KW-1185">Reference proteome</keyword>
<dbReference type="EMBL" id="JAVXUO010003140">
    <property type="protein sequence ID" value="KAK2966267.1"/>
    <property type="molecule type" value="Genomic_DNA"/>
</dbReference>
<sequence length="207" mass="24231">MAILVHPTDKDVYPSYGLVDRLEELFLNWMVRKFIHALKFQTTEAHSYVVIEDSKDMIILKVGMSGPAHFRTAIKLQEDLRANLVRRAISIDYDEELWWDVEDDDDDEEANTIRSCSQSVSSAFFSLWPHDLRGNKLDIFLYICVERVEETGLHLANYCARFNVPFTFNAIAKRWDTIQLEDLKIDRDKIIVVNSLYRLRNVPDKCK</sequence>
<evidence type="ECO:0000313" key="3">
    <source>
        <dbReference type="EMBL" id="KAK2966267.1"/>
    </source>
</evidence>
<dbReference type="InterPro" id="IPR005202">
    <property type="entry name" value="TF_GRAS"/>
</dbReference>
<gene>
    <name evidence="3" type="ORF">RJ640_002584</name>
</gene>
<reference evidence="3" key="1">
    <citation type="submission" date="2022-12" db="EMBL/GenBank/DDBJ databases">
        <title>Draft genome assemblies for two species of Escallonia (Escalloniales).</title>
        <authorList>
            <person name="Chanderbali A."/>
            <person name="Dervinis C."/>
            <person name="Anghel I."/>
            <person name="Soltis D."/>
            <person name="Soltis P."/>
            <person name="Zapata F."/>
        </authorList>
    </citation>
    <scope>NUCLEOTIDE SEQUENCE</scope>
    <source>
        <strain evidence="3">UCBG92.1500</strain>
        <tissue evidence="3">Leaf</tissue>
    </source>
</reference>
<evidence type="ECO:0000256" key="1">
    <source>
        <dbReference type="ARBA" id="ARBA00023015"/>
    </source>
</evidence>
<keyword evidence="1" id="KW-0805">Transcription regulation</keyword>
<accession>A0AA88QDU3</accession>
<proteinExistence type="predicted"/>
<protein>
    <submittedName>
        <fullName evidence="3">Uncharacterized protein</fullName>
    </submittedName>
</protein>
<evidence type="ECO:0000313" key="4">
    <source>
        <dbReference type="Proteomes" id="UP001187471"/>
    </source>
</evidence>
<evidence type="ECO:0000256" key="2">
    <source>
        <dbReference type="ARBA" id="ARBA00023163"/>
    </source>
</evidence>